<name>A0A1B0A373_GLOPL</name>
<proteinExistence type="predicted"/>
<dbReference type="Proteomes" id="UP000092445">
    <property type="component" value="Unassembled WGS sequence"/>
</dbReference>
<reference evidence="3" key="1">
    <citation type="submission" date="2014-03" db="EMBL/GenBank/DDBJ databases">
        <authorList>
            <person name="Aksoy S."/>
            <person name="Warren W."/>
            <person name="Wilson R.K."/>
        </authorList>
    </citation>
    <scope>NUCLEOTIDE SEQUENCE [LARGE SCALE GENOMIC DNA]</scope>
    <source>
        <strain evidence="3">IAEA</strain>
    </source>
</reference>
<evidence type="ECO:0000256" key="1">
    <source>
        <dbReference type="SAM" id="MobiDB-lite"/>
    </source>
</evidence>
<reference evidence="2" key="2">
    <citation type="submission" date="2020-05" db="UniProtKB">
        <authorList>
            <consortium name="EnsemblMetazoa"/>
        </authorList>
    </citation>
    <scope>IDENTIFICATION</scope>
    <source>
        <strain evidence="2">IAEA</strain>
    </source>
</reference>
<feature type="region of interest" description="Disordered" evidence="1">
    <location>
        <begin position="1"/>
        <end position="23"/>
    </location>
</feature>
<keyword evidence="3" id="KW-1185">Reference proteome</keyword>
<feature type="compositionally biased region" description="Basic residues" evidence="1">
    <location>
        <begin position="1"/>
        <end position="17"/>
    </location>
</feature>
<evidence type="ECO:0000313" key="2">
    <source>
        <dbReference type="EnsemblMetazoa" id="GPAI033079-PA"/>
    </source>
</evidence>
<evidence type="ECO:0000313" key="3">
    <source>
        <dbReference type="Proteomes" id="UP000092445"/>
    </source>
</evidence>
<sequence>MKLHHLHTTATSRKHSKTYNNHNNTMRDGAEVSLLSANRFAYNEKASDIIFAAANGRNIRTCGKKLLNGNLGLRRDSLFTFIIADIPKANIGAAFLGEFVVLVDVKRKQLVDPLISLLTV</sequence>
<dbReference type="STRING" id="7398.A0A1B0A373"/>
<organism evidence="2 3">
    <name type="scientific">Glossina pallidipes</name>
    <name type="common">Tsetse fly</name>
    <dbReference type="NCBI Taxonomy" id="7398"/>
    <lineage>
        <taxon>Eukaryota</taxon>
        <taxon>Metazoa</taxon>
        <taxon>Ecdysozoa</taxon>
        <taxon>Arthropoda</taxon>
        <taxon>Hexapoda</taxon>
        <taxon>Insecta</taxon>
        <taxon>Pterygota</taxon>
        <taxon>Neoptera</taxon>
        <taxon>Endopterygota</taxon>
        <taxon>Diptera</taxon>
        <taxon>Brachycera</taxon>
        <taxon>Muscomorpha</taxon>
        <taxon>Hippoboscoidea</taxon>
        <taxon>Glossinidae</taxon>
        <taxon>Glossina</taxon>
    </lineage>
</organism>
<accession>A0A1B0A373</accession>
<dbReference type="AlphaFoldDB" id="A0A1B0A373"/>
<dbReference type="VEuPathDB" id="VectorBase:GPAI033079"/>
<protein>
    <submittedName>
        <fullName evidence="2">Uncharacterized protein</fullName>
    </submittedName>
</protein>
<dbReference type="EnsemblMetazoa" id="GPAI033079-RA">
    <property type="protein sequence ID" value="GPAI033079-PA"/>
    <property type="gene ID" value="GPAI033079"/>
</dbReference>